<dbReference type="AlphaFoldDB" id="A0A077NMK6"/>
<name>A0A077NMK6_XENBV</name>
<accession>A0A077NMK6</accession>
<evidence type="ECO:0000313" key="1">
    <source>
        <dbReference type="EMBL" id="CDG99558.1"/>
    </source>
</evidence>
<dbReference type="Gene3D" id="2.70.160.11">
    <property type="entry name" value="Hnrnp arginine n-methyltransferase1"/>
    <property type="match status" value="1"/>
</dbReference>
<dbReference type="InterPro" id="IPR029063">
    <property type="entry name" value="SAM-dependent_MTases_sf"/>
</dbReference>
<dbReference type="Proteomes" id="UP000028487">
    <property type="component" value="Unassembled WGS sequence"/>
</dbReference>
<dbReference type="InterPro" id="IPR025799">
    <property type="entry name" value="Arg_MeTrfase"/>
</dbReference>
<dbReference type="RefSeq" id="WP_038222673.1">
    <property type="nucleotide sequence ID" value="NZ_CAWLWD010000095.1"/>
</dbReference>
<dbReference type="GO" id="GO:0016274">
    <property type="term" value="F:protein-arginine N-methyltransferase activity"/>
    <property type="evidence" value="ECO:0007669"/>
    <property type="project" value="InterPro"/>
</dbReference>
<organism evidence="1 2">
    <name type="scientific">Xenorhabdus bovienii str. feltiae Moldova</name>
    <dbReference type="NCBI Taxonomy" id="1398200"/>
    <lineage>
        <taxon>Bacteria</taxon>
        <taxon>Pseudomonadati</taxon>
        <taxon>Pseudomonadota</taxon>
        <taxon>Gammaproteobacteria</taxon>
        <taxon>Enterobacterales</taxon>
        <taxon>Morganellaceae</taxon>
        <taxon>Xenorhabdus</taxon>
    </lineage>
</organism>
<reference evidence="1" key="1">
    <citation type="submission" date="2013-07" db="EMBL/GenBank/DDBJ databases">
        <title>Sub-species coevolution in mutualistic symbiosis.</title>
        <authorList>
            <person name="Murfin K."/>
            <person name="Klassen J."/>
            <person name="Lee M."/>
            <person name="Forst S."/>
            <person name="Stock P."/>
            <person name="Goodrich-Blair H."/>
        </authorList>
    </citation>
    <scope>NUCLEOTIDE SEQUENCE [LARGE SCALE GENOMIC DNA]</scope>
    <source>
        <strain evidence="1">Feltiae Moldova</strain>
    </source>
</reference>
<proteinExistence type="predicted"/>
<protein>
    <submittedName>
        <fullName evidence="1">Uncharacterized protein</fullName>
    </submittedName>
</protein>
<dbReference type="PANTHER" id="PTHR11006">
    <property type="entry name" value="PROTEIN ARGININE N-METHYLTRANSFERASE"/>
    <property type="match status" value="1"/>
</dbReference>
<dbReference type="SUPFAM" id="SSF53335">
    <property type="entry name" value="S-adenosyl-L-methionine-dependent methyltransferases"/>
    <property type="match status" value="1"/>
</dbReference>
<gene>
    <name evidence="1" type="ORF">XBFM1_1050002</name>
</gene>
<dbReference type="Gene3D" id="3.40.50.150">
    <property type="entry name" value="Vaccinia Virus protein VP39"/>
    <property type="match status" value="1"/>
</dbReference>
<dbReference type="HOGENOM" id="CLU_017375_3_0_6"/>
<dbReference type="GO" id="GO:0042054">
    <property type="term" value="F:histone methyltransferase activity"/>
    <property type="evidence" value="ECO:0007669"/>
    <property type="project" value="TreeGrafter"/>
</dbReference>
<comment type="caution">
    <text evidence="1">The sequence shown here is derived from an EMBL/GenBank/DDBJ whole genome shotgun (WGS) entry which is preliminary data.</text>
</comment>
<dbReference type="CDD" id="cd02440">
    <property type="entry name" value="AdoMet_MTases"/>
    <property type="match status" value="1"/>
</dbReference>
<evidence type="ECO:0000313" key="2">
    <source>
        <dbReference type="Proteomes" id="UP000028487"/>
    </source>
</evidence>
<dbReference type="PANTHER" id="PTHR11006:SF4">
    <property type="entry name" value="PROTEIN ARGININE N-METHYLTRANSFERASE 7"/>
    <property type="match status" value="1"/>
</dbReference>
<dbReference type="EMBL" id="CBSV010000008">
    <property type="protein sequence ID" value="CDG99558.1"/>
    <property type="molecule type" value="Genomic_DNA"/>
</dbReference>
<sequence length="288" mass="32769">MLNSSVRSFDTWHYSMLNDNARTIALESAIKELNLNGKNVFEIGTVAGLISMMFAKYGAKKVLTCEINEQLSKEAIAIFKLNNLDKCITLINKSSSKVIDDGDLDFTPDIIFTETIDCGVIGEGFYSISEDIKKIAQPQTIIMPYKIEQYGYLVESKEIYSLNNVAIIKGLDLSPLNRYSTKNFFPVRSHLYENKLLTPLTNIKNYDYLTEISTTETSTFSINEEGICYGMLSFFVAKFGSFYVSNKAGLQSHWHQAFHPLNTPKKVLKYKQYYGSLERDGKFILEEF</sequence>